<dbReference type="CDD" id="cd09535">
    <property type="entry name" value="SAM_BOI-like_fungal"/>
    <property type="match status" value="1"/>
</dbReference>
<sequence>MENPWAFSPSDWHILPSRASHASVALLLAAVLRIDGVPATWGRFHRFSTDDPRRTVTHAGRPLSTGHYLCRRPLPATYWAIGALAIKAKDTQTHNRQNGTFLVSINVIECFVLTDDQPTTSATTLIDPRAEMFQKGQLNDAFFTLKARAPRPLSDATEMFDTDFEEDDSETEDNSPRLSLNSTGQKSETTLSSFEEIHTPSPSSHEFPSFNFDLIAKKPVEGPRGPHLFRSSVDSSLSSEDQYVLAMSPMTPRPSSRQRAAQDAPRIPDIPAQHRHLSSLTHAVEDLDLNDVSLWTPRQVARWMYDAGFEPSIVEKFEENDISGAILITLKFEDLRELDIPSFGQRTKVWNEIHVLRGSAPSTPKPPTPFEEVSSPCTEFRQPSRQGSRSRQGKVHFECGLDEEPKRRKSSRRRHRKQDDAITPLESVSIVGIEQLMPKPHKCSKGENCSKWRKQQRLIDNFKNEHPVSPEGGSIWVAGNPGNPLTAEAVAEAARPISDAVPSVVASSDVLGPATVPQFQHLEEASLRNVESRDPQDNVQQFLKFQHMDPRNMVYSSEEPSTPPYEMFPALKSPHAGLRGLPRLAIPPPRPVPPPRAASANAFSPYRMERAEAMSPELRNVTQSPASVYRFGTPNSEMDVPVTAVPIGPVAREASQSVPPNMSYRHAPAPSIQRTQSRASARRPSFPAMPRVDENISTVPTTQERFNPHYAQPPPQNHAYPWSPVNAPATQTADDASHAGYMRKRKTKMMRHEWHEHHFTLKGTRLAMHKDAKALETLEYIDVDDYAIACSSLASGSKLNAAFKAMNISRGNKDKKDESAFAFQLIPAAIEKGVRLRKRESAMVANAQAEGKDAGAKNKTHYFAVKSRDERIDWMRELMLAKALKQKSEGWEINVNGNMI</sequence>
<dbReference type="Gene3D" id="1.10.150.50">
    <property type="entry name" value="Transcription Factor, Ets-1"/>
    <property type="match status" value="1"/>
</dbReference>
<dbReference type="Pfam" id="PF00169">
    <property type="entry name" value="PH"/>
    <property type="match status" value="1"/>
</dbReference>
<name>A0A8H8S919_9HELO</name>
<dbReference type="AlphaFoldDB" id="A0A8H8S919"/>
<feature type="compositionally biased region" description="Basic and acidic residues" evidence="1">
    <location>
        <begin position="395"/>
        <end position="406"/>
    </location>
</feature>
<dbReference type="SMART" id="SM00233">
    <property type="entry name" value="PH"/>
    <property type="match status" value="1"/>
</dbReference>
<dbReference type="SMART" id="SM00454">
    <property type="entry name" value="SAM"/>
    <property type="match status" value="1"/>
</dbReference>
<dbReference type="Gene3D" id="2.30.29.30">
    <property type="entry name" value="Pleckstrin-homology domain (PH domain)/Phosphotyrosine-binding domain (PTB)"/>
    <property type="match status" value="1"/>
</dbReference>
<feature type="domain" description="SAM" evidence="3">
    <location>
        <begin position="295"/>
        <end position="359"/>
    </location>
</feature>
<dbReference type="SUPFAM" id="SSF47769">
    <property type="entry name" value="SAM/Pointed domain"/>
    <property type="match status" value="1"/>
</dbReference>
<feature type="compositionally biased region" description="Low complexity" evidence="1">
    <location>
        <begin position="381"/>
        <end position="390"/>
    </location>
</feature>
<evidence type="ECO:0000313" key="5">
    <source>
        <dbReference type="Proteomes" id="UP000443090"/>
    </source>
</evidence>
<feature type="compositionally biased region" description="Acidic residues" evidence="1">
    <location>
        <begin position="163"/>
        <end position="173"/>
    </location>
</feature>
<evidence type="ECO:0000313" key="4">
    <source>
        <dbReference type="EMBL" id="TVY49085.1"/>
    </source>
</evidence>
<proteinExistence type="predicted"/>
<organism evidence="4 5">
    <name type="scientific">Lachnellula occidentalis</name>
    <dbReference type="NCBI Taxonomy" id="215460"/>
    <lineage>
        <taxon>Eukaryota</taxon>
        <taxon>Fungi</taxon>
        <taxon>Dikarya</taxon>
        <taxon>Ascomycota</taxon>
        <taxon>Pezizomycotina</taxon>
        <taxon>Leotiomycetes</taxon>
        <taxon>Helotiales</taxon>
        <taxon>Lachnaceae</taxon>
        <taxon>Lachnellula</taxon>
    </lineage>
</organism>
<protein>
    <submittedName>
        <fullName evidence="4">Protein pob1</fullName>
    </submittedName>
</protein>
<dbReference type="Proteomes" id="UP000443090">
    <property type="component" value="Unassembled WGS sequence"/>
</dbReference>
<evidence type="ECO:0000259" key="2">
    <source>
        <dbReference type="PROSITE" id="PS50003"/>
    </source>
</evidence>
<keyword evidence="5" id="KW-1185">Reference proteome</keyword>
<feature type="compositionally biased region" description="Polar residues" evidence="1">
    <location>
        <begin position="176"/>
        <end position="193"/>
    </location>
</feature>
<feature type="region of interest" description="Disordered" evidence="1">
    <location>
        <begin position="667"/>
        <end position="692"/>
    </location>
</feature>
<dbReference type="InterPro" id="IPR001660">
    <property type="entry name" value="SAM"/>
</dbReference>
<feature type="region of interest" description="Disordered" evidence="1">
    <location>
        <begin position="163"/>
        <end position="205"/>
    </location>
</feature>
<dbReference type="Pfam" id="PF07647">
    <property type="entry name" value="SAM_2"/>
    <property type="match status" value="1"/>
</dbReference>
<dbReference type="PROSITE" id="PS50003">
    <property type="entry name" value="PH_DOMAIN"/>
    <property type="match status" value="1"/>
</dbReference>
<evidence type="ECO:0000259" key="3">
    <source>
        <dbReference type="PROSITE" id="PS50105"/>
    </source>
</evidence>
<feature type="region of interest" description="Disordered" evidence="1">
    <location>
        <begin position="357"/>
        <end position="423"/>
    </location>
</feature>
<reference evidence="4 5" key="1">
    <citation type="submission" date="2018-05" db="EMBL/GenBank/DDBJ databases">
        <title>Genome sequencing and assembly of the regulated plant pathogen Lachnellula willkommii and related sister species for the development of diagnostic species identification markers.</title>
        <authorList>
            <person name="Giroux E."/>
            <person name="Bilodeau G."/>
        </authorList>
    </citation>
    <scope>NUCLEOTIDE SEQUENCE [LARGE SCALE GENOMIC DNA]</scope>
    <source>
        <strain evidence="4 5">CBS 160.35</strain>
    </source>
</reference>
<gene>
    <name evidence="4" type="primary">pob1</name>
    <name evidence="4" type="ORF">LOCC1_G001177</name>
</gene>
<dbReference type="OrthoDB" id="422827at2759"/>
<accession>A0A8H8S919</accession>
<evidence type="ECO:0000256" key="1">
    <source>
        <dbReference type="SAM" id="MobiDB-lite"/>
    </source>
</evidence>
<comment type="caution">
    <text evidence="4">The sequence shown here is derived from an EMBL/GenBank/DDBJ whole genome shotgun (WGS) entry which is preliminary data.</text>
</comment>
<dbReference type="EMBL" id="QGMI01000022">
    <property type="protein sequence ID" value="TVY49085.1"/>
    <property type="molecule type" value="Genomic_DNA"/>
</dbReference>
<dbReference type="InterPro" id="IPR001849">
    <property type="entry name" value="PH_domain"/>
</dbReference>
<dbReference type="InterPro" id="IPR013761">
    <property type="entry name" value="SAM/pointed_sf"/>
</dbReference>
<dbReference type="PROSITE" id="PS50105">
    <property type="entry name" value="SAM_DOMAIN"/>
    <property type="match status" value="1"/>
</dbReference>
<feature type="compositionally biased region" description="Basic residues" evidence="1">
    <location>
        <begin position="407"/>
        <end position="416"/>
    </location>
</feature>
<feature type="domain" description="PH" evidence="2">
    <location>
        <begin position="735"/>
        <end position="883"/>
    </location>
</feature>
<dbReference type="SUPFAM" id="SSF50729">
    <property type="entry name" value="PH domain-like"/>
    <property type="match status" value="1"/>
</dbReference>
<dbReference type="InterPro" id="IPR011993">
    <property type="entry name" value="PH-like_dom_sf"/>
</dbReference>